<evidence type="ECO:0000256" key="1">
    <source>
        <dbReference type="ARBA" id="ARBA00023015"/>
    </source>
</evidence>
<dbReference type="SUPFAM" id="SSF46785">
    <property type="entry name" value="Winged helix' DNA-binding domain"/>
    <property type="match status" value="1"/>
</dbReference>
<evidence type="ECO:0000313" key="6">
    <source>
        <dbReference type="EMBL" id="GGC65577.1"/>
    </source>
</evidence>
<dbReference type="GO" id="GO:0003700">
    <property type="term" value="F:DNA-binding transcription factor activity"/>
    <property type="evidence" value="ECO:0007669"/>
    <property type="project" value="TreeGrafter"/>
</dbReference>
<dbReference type="AlphaFoldDB" id="A0A916UBD7"/>
<dbReference type="PROSITE" id="PS51078">
    <property type="entry name" value="ICLR_ED"/>
    <property type="match status" value="1"/>
</dbReference>
<reference evidence="6" key="1">
    <citation type="journal article" date="2014" name="Int. J. Syst. Evol. Microbiol.">
        <title>Complete genome sequence of Corynebacterium casei LMG S-19264T (=DSM 44701T), isolated from a smear-ripened cheese.</title>
        <authorList>
            <consortium name="US DOE Joint Genome Institute (JGI-PGF)"/>
            <person name="Walter F."/>
            <person name="Albersmeier A."/>
            <person name="Kalinowski J."/>
            <person name="Ruckert C."/>
        </authorList>
    </citation>
    <scope>NUCLEOTIDE SEQUENCE</scope>
    <source>
        <strain evidence="6">CGMCC 1.12919</strain>
    </source>
</reference>
<proteinExistence type="predicted"/>
<sequence length="292" mass="31286">MREREEDASELATEAASDAAADYPIKSVRKAIAILNALSQARRPLRISELAGRLQMSVSATSRLMTTLSSGGLTYQDEETGRCYLGLGLTVLGSDALGRRELDHLAIPVLDELVGRLDCYVSLSRLERGRVVIMRARATSFSPRDLSLFSVVPMHACAPGKVLASALGEESIRAILAEQGLDPFTANTLTCVDAFLSEVEAFRSCGFALDNEEIAYGLRHVATPIYDEAGRVVAAISAGGRLPELPLENMGALLRTLHLGCLRISRELGFRGTPPLDLGRFAVQDGTPGGDA</sequence>
<dbReference type="GO" id="GO:0045892">
    <property type="term" value="P:negative regulation of DNA-templated transcription"/>
    <property type="evidence" value="ECO:0007669"/>
    <property type="project" value="TreeGrafter"/>
</dbReference>
<dbReference type="PANTHER" id="PTHR30136:SF24">
    <property type="entry name" value="HTH-TYPE TRANSCRIPTIONAL REPRESSOR ALLR"/>
    <property type="match status" value="1"/>
</dbReference>
<keyword evidence="2" id="KW-0238">DNA-binding</keyword>
<feature type="domain" description="HTH iclR-type" evidence="4">
    <location>
        <begin position="25"/>
        <end position="87"/>
    </location>
</feature>
<dbReference type="SMART" id="SM00346">
    <property type="entry name" value="HTH_ICLR"/>
    <property type="match status" value="1"/>
</dbReference>
<dbReference type="SUPFAM" id="SSF55781">
    <property type="entry name" value="GAF domain-like"/>
    <property type="match status" value="1"/>
</dbReference>
<comment type="caution">
    <text evidence="6">The sequence shown here is derived from an EMBL/GenBank/DDBJ whole genome shotgun (WGS) entry which is preliminary data.</text>
</comment>
<dbReference type="InterPro" id="IPR036390">
    <property type="entry name" value="WH_DNA-bd_sf"/>
</dbReference>
<dbReference type="Pfam" id="PF09339">
    <property type="entry name" value="HTH_IclR"/>
    <property type="match status" value="1"/>
</dbReference>
<keyword evidence="3" id="KW-0804">Transcription</keyword>
<reference evidence="6" key="2">
    <citation type="submission" date="2020-09" db="EMBL/GenBank/DDBJ databases">
        <authorList>
            <person name="Sun Q."/>
            <person name="Zhou Y."/>
        </authorList>
    </citation>
    <scope>NUCLEOTIDE SEQUENCE</scope>
    <source>
        <strain evidence="6">CGMCC 1.12919</strain>
    </source>
</reference>
<evidence type="ECO:0000256" key="3">
    <source>
        <dbReference type="ARBA" id="ARBA00023163"/>
    </source>
</evidence>
<dbReference type="InterPro" id="IPR005471">
    <property type="entry name" value="Tscrpt_reg_IclR_N"/>
</dbReference>
<evidence type="ECO:0000313" key="7">
    <source>
        <dbReference type="Proteomes" id="UP000637002"/>
    </source>
</evidence>
<dbReference type="PROSITE" id="PS51077">
    <property type="entry name" value="HTH_ICLR"/>
    <property type="match status" value="1"/>
</dbReference>
<dbReference type="RefSeq" id="WP_188609512.1">
    <property type="nucleotide sequence ID" value="NZ_BMGG01000004.1"/>
</dbReference>
<keyword evidence="1" id="KW-0805">Transcription regulation</keyword>
<dbReference type="GO" id="GO:0003677">
    <property type="term" value="F:DNA binding"/>
    <property type="evidence" value="ECO:0007669"/>
    <property type="project" value="UniProtKB-KW"/>
</dbReference>
<dbReference type="EMBL" id="BMGG01000004">
    <property type="protein sequence ID" value="GGC65577.1"/>
    <property type="molecule type" value="Genomic_DNA"/>
</dbReference>
<dbReference type="PANTHER" id="PTHR30136">
    <property type="entry name" value="HELIX-TURN-HELIX TRANSCRIPTIONAL REGULATOR, ICLR FAMILY"/>
    <property type="match status" value="1"/>
</dbReference>
<accession>A0A916UBD7</accession>
<feature type="domain" description="IclR-ED" evidence="5">
    <location>
        <begin position="88"/>
        <end position="270"/>
    </location>
</feature>
<evidence type="ECO:0000259" key="5">
    <source>
        <dbReference type="PROSITE" id="PS51078"/>
    </source>
</evidence>
<dbReference type="Gene3D" id="3.30.450.40">
    <property type="match status" value="1"/>
</dbReference>
<keyword evidence="7" id="KW-1185">Reference proteome</keyword>
<dbReference type="InterPro" id="IPR050707">
    <property type="entry name" value="HTH_MetabolicPath_Reg"/>
</dbReference>
<organism evidence="6 7">
    <name type="scientific">Chelatococcus reniformis</name>
    <dbReference type="NCBI Taxonomy" id="1494448"/>
    <lineage>
        <taxon>Bacteria</taxon>
        <taxon>Pseudomonadati</taxon>
        <taxon>Pseudomonadota</taxon>
        <taxon>Alphaproteobacteria</taxon>
        <taxon>Hyphomicrobiales</taxon>
        <taxon>Chelatococcaceae</taxon>
        <taxon>Chelatococcus</taxon>
    </lineage>
</organism>
<evidence type="ECO:0000256" key="2">
    <source>
        <dbReference type="ARBA" id="ARBA00023125"/>
    </source>
</evidence>
<dbReference type="InterPro" id="IPR014757">
    <property type="entry name" value="Tscrpt_reg_IclR_C"/>
</dbReference>
<dbReference type="Proteomes" id="UP000637002">
    <property type="component" value="Unassembled WGS sequence"/>
</dbReference>
<dbReference type="Pfam" id="PF01614">
    <property type="entry name" value="IclR_C"/>
    <property type="match status" value="1"/>
</dbReference>
<name>A0A916UBD7_9HYPH</name>
<gene>
    <name evidence="6" type="ORF">GCM10010994_25230</name>
</gene>
<dbReference type="Gene3D" id="1.10.10.10">
    <property type="entry name" value="Winged helix-like DNA-binding domain superfamily/Winged helix DNA-binding domain"/>
    <property type="match status" value="1"/>
</dbReference>
<evidence type="ECO:0000259" key="4">
    <source>
        <dbReference type="PROSITE" id="PS51077"/>
    </source>
</evidence>
<protein>
    <submittedName>
        <fullName evidence="6">IclR family transcriptional regulator</fullName>
    </submittedName>
</protein>
<dbReference type="InterPro" id="IPR029016">
    <property type="entry name" value="GAF-like_dom_sf"/>
</dbReference>
<dbReference type="InterPro" id="IPR036388">
    <property type="entry name" value="WH-like_DNA-bd_sf"/>
</dbReference>